<dbReference type="InterPro" id="IPR029062">
    <property type="entry name" value="Class_I_gatase-like"/>
</dbReference>
<evidence type="ECO:0000256" key="2">
    <source>
        <dbReference type="ARBA" id="ARBA00023239"/>
    </source>
</evidence>
<proteinExistence type="inferred from homology"/>
<name>A0ABW1YF30_9DEIO</name>
<reference evidence="6" key="1">
    <citation type="journal article" date="2019" name="Int. J. Syst. Evol. Microbiol.">
        <title>The Global Catalogue of Microorganisms (GCM) 10K type strain sequencing project: providing services to taxonomists for standard genome sequencing and annotation.</title>
        <authorList>
            <consortium name="The Broad Institute Genomics Platform"/>
            <consortium name="The Broad Institute Genome Sequencing Center for Infectious Disease"/>
            <person name="Wu L."/>
            <person name="Ma J."/>
        </authorList>
    </citation>
    <scope>NUCLEOTIDE SEQUENCE [LARGE SCALE GENOMIC DNA]</scope>
    <source>
        <strain evidence="6">CGMCC 1.15772</strain>
    </source>
</reference>
<dbReference type="InterPro" id="IPR050325">
    <property type="entry name" value="Prot/Nucl_acid_deglycase"/>
</dbReference>
<protein>
    <submittedName>
        <fullName evidence="5">Type 1 glutamine amidotransferase domain-containing protein</fullName>
    </submittedName>
</protein>
<dbReference type="PANTHER" id="PTHR48094">
    <property type="entry name" value="PROTEIN/NUCLEIC ACID DEGLYCASE DJ-1-RELATED"/>
    <property type="match status" value="1"/>
</dbReference>
<dbReference type="Gene3D" id="3.40.50.880">
    <property type="match status" value="1"/>
</dbReference>
<evidence type="ECO:0000256" key="3">
    <source>
        <dbReference type="ARBA" id="ARBA00038493"/>
    </source>
</evidence>
<keyword evidence="6" id="KW-1185">Reference proteome</keyword>
<dbReference type="InterPro" id="IPR002818">
    <property type="entry name" value="DJ-1/PfpI"/>
</dbReference>
<gene>
    <name evidence="5" type="ORF">ACFP81_13900</name>
</gene>
<keyword evidence="5" id="KW-0315">Glutamine amidotransferase</keyword>
<feature type="domain" description="DJ-1/PfpI" evidence="4">
    <location>
        <begin position="26"/>
        <end position="223"/>
    </location>
</feature>
<sequence length="228" mass="24555">MSKVLAVVTSHPVYDGHDTPTGLWLSELTHFFDRLVKAGHEVDIASIAGGPVPIDPVSLSKMNMDAETQGYYDDPRFMKLLNESLALKDLDPADYDAIYFAGGHGTLYDFRHKPEIERAILDIDARGGIVSAVCHGPAALLDVQKGGQPFIAGKQVTGFAALEERLAMRMDKVPFVLEDAMKELSEGYGKGLLPFVPHVVVDGRLVTGQNPQSAKGVAEKVIEALAGA</sequence>
<keyword evidence="2" id="KW-0456">Lyase</keyword>
<comment type="caution">
    <text evidence="5">The sequence shown here is derived from an EMBL/GenBank/DDBJ whole genome shotgun (WGS) entry which is preliminary data.</text>
</comment>
<organism evidence="5 6">
    <name type="scientific">Deinococcus lacus</name>
    <dbReference type="NCBI Taxonomy" id="392561"/>
    <lineage>
        <taxon>Bacteria</taxon>
        <taxon>Thermotogati</taxon>
        <taxon>Deinococcota</taxon>
        <taxon>Deinococci</taxon>
        <taxon>Deinococcales</taxon>
        <taxon>Deinococcaceae</taxon>
        <taxon>Deinococcus</taxon>
    </lineage>
</organism>
<evidence type="ECO:0000259" key="4">
    <source>
        <dbReference type="Pfam" id="PF01965"/>
    </source>
</evidence>
<evidence type="ECO:0000256" key="1">
    <source>
        <dbReference type="ARBA" id="ARBA00023016"/>
    </source>
</evidence>
<dbReference type="EMBL" id="JBHSWD010000003">
    <property type="protein sequence ID" value="MFC6592987.1"/>
    <property type="molecule type" value="Genomic_DNA"/>
</dbReference>
<comment type="similarity">
    <text evidence="3">Belongs to the peptidase C56 family. HSP31-like subfamily.</text>
</comment>
<keyword evidence="1" id="KW-0346">Stress response</keyword>
<dbReference type="RefSeq" id="WP_380084104.1">
    <property type="nucleotide sequence ID" value="NZ_JBHSWD010000003.1"/>
</dbReference>
<evidence type="ECO:0000313" key="6">
    <source>
        <dbReference type="Proteomes" id="UP001596297"/>
    </source>
</evidence>
<dbReference type="PANTHER" id="PTHR48094:SF11">
    <property type="entry name" value="GLUTATHIONE-INDEPENDENT GLYOXALASE HSP31-RELATED"/>
    <property type="match status" value="1"/>
</dbReference>
<dbReference type="CDD" id="cd03141">
    <property type="entry name" value="GATase1_Hsp31_like"/>
    <property type="match status" value="1"/>
</dbReference>
<accession>A0ABW1YF30</accession>
<dbReference type="SUPFAM" id="SSF52317">
    <property type="entry name" value="Class I glutamine amidotransferase-like"/>
    <property type="match status" value="1"/>
</dbReference>
<evidence type="ECO:0000313" key="5">
    <source>
        <dbReference type="EMBL" id="MFC6592987.1"/>
    </source>
</evidence>
<dbReference type="Pfam" id="PF01965">
    <property type="entry name" value="DJ-1_PfpI"/>
    <property type="match status" value="1"/>
</dbReference>
<dbReference type="Proteomes" id="UP001596297">
    <property type="component" value="Unassembled WGS sequence"/>
</dbReference>